<dbReference type="RefSeq" id="XP_009031272.1">
    <property type="nucleotide sequence ID" value="XM_009033024.1"/>
</dbReference>
<dbReference type="InterPro" id="IPR011011">
    <property type="entry name" value="Znf_FYVE_PHD"/>
</dbReference>
<dbReference type="EMBL" id="KB097753">
    <property type="protein sequence ID" value="ESN90322.1"/>
    <property type="molecule type" value="Genomic_DNA"/>
</dbReference>
<dbReference type="CTD" id="20201290"/>
<gene>
    <name evidence="2" type="primary">20201290</name>
    <name evidence="1" type="ORF">HELRODRAFT_165980</name>
</gene>
<evidence type="ECO:0000313" key="1">
    <source>
        <dbReference type="EMBL" id="ESN90322.1"/>
    </source>
</evidence>
<dbReference type="OrthoDB" id="1903104at2759"/>
<proteinExistence type="predicted"/>
<dbReference type="PANTHER" id="PTHR37445:SF3">
    <property type="entry name" value="ZINC FINGER PHD-TYPE DOMAIN-CONTAINING PROTEIN"/>
    <property type="match status" value="1"/>
</dbReference>
<dbReference type="KEGG" id="hro:HELRODRAFT_165980"/>
<reference evidence="3" key="1">
    <citation type="submission" date="2012-12" db="EMBL/GenBank/DDBJ databases">
        <authorList>
            <person name="Hellsten U."/>
            <person name="Grimwood J."/>
            <person name="Chapman J.A."/>
            <person name="Shapiro H."/>
            <person name="Aerts A."/>
            <person name="Otillar R.P."/>
            <person name="Terry A.Y."/>
            <person name="Boore J.L."/>
            <person name="Simakov O."/>
            <person name="Marletaz F."/>
            <person name="Cho S.-J."/>
            <person name="Edsinger-Gonzales E."/>
            <person name="Havlak P."/>
            <person name="Kuo D.-H."/>
            <person name="Larsson T."/>
            <person name="Lv J."/>
            <person name="Arendt D."/>
            <person name="Savage R."/>
            <person name="Osoegawa K."/>
            <person name="de Jong P."/>
            <person name="Lindberg D.R."/>
            <person name="Seaver E.C."/>
            <person name="Weisblat D.A."/>
            <person name="Putnam N.H."/>
            <person name="Grigoriev I.V."/>
            <person name="Rokhsar D.S."/>
        </authorList>
    </citation>
    <scope>NUCLEOTIDE SEQUENCE</scope>
</reference>
<organism evidence="2 3">
    <name type="scientific">Helobdella robusta</name>
    <name type="common">Californian leech</name>
    <dbReference type="NCBI Taxonomy" id="6412"/>
    <lineage>
        <taxon>Eukaryota</taxon>
        <taxon>Metazoa</taxon>
        <taxon>Spiralia</taxon>
        <taxon>Lophotrochozoa</taxon>
        <taxon>Annelida</taxon>
        <taxon>Clitellata</taxon>
        <taxon>Hirudinea</taxon>
        <taxon>Rhynchobdellida</taxon>
        <taxon>Glossiphoniidae</taxon>
        <taxon>Helobdella</taxon>
    </lineage>
</organism>
<name>T1EXJ0_HELRO</name>
<dbReference type="SUPFAM" id="SSF57903">
    <property type="entry name" value="FYVE/PHD zinc finger"/>
    <property type="match status" value="1"/>
</dbReference>
<sequence>MDTLIWKILPKDILHCSFCDSVTHCKCAGISDSSFKEFQNASGFLWSCDSCQDQVEAVKSCKKLSDIADNIKKIQDCNSTINAQIKDIKARVDERTTDCDVDGKMSILQDNLSKSFAEVLKGMVAKNNDILVNKMKALQVDLKVIF</sequence>
<evidence type="ECO:0008006" key="4">
    <source>
        <dbReference type="Google" id="ProtNLM"/>
    </source>
</evidence>
<evidence type="ECO:0000313" key="2">
    <source>
        <dbReference type="EnsemblMetazoa" id="HelroP165980"/>
    </source>
</evidence>
<dbReference type="Proteomes" id="UP000015101">
    <property type="component" value="Unassembled WGS sequence"/>
</dbReference>
<keyword evidence="3" id="KW-1185">Reference proteome</keyword>
<dbReference type="EMBL" id="AMQM01002226">
    <property type="status" value="NOT_ANNOTATED_CDS"/>
    <property type="molecule type" value="Genomic_DNA"/>
</dbReference>
<reference evidence="2" key="3">
    <citation type="submission" date="2015-06" db="UniProtKB">
        <authorList>
            <consortium name="EnsemblMetazoa"/>
        </authorList>
    </citation>
    <scope>IDENTIFICATION</scope>
</reference>
<dbReference type="GeneID" id="20201290"/>
<evidence type="ECO:0000313" key="3">
    <source>
        <dbReference type="Proteomes" id="UP000015101"/>
    </source>
</evidence>
<accession>T1EXJ0</accession>
<reference evidence="1 3" key="2">
    <citation type="journal article" date="2013" name="Nature">
        <title>Insights into bilaterian evolution from three spiralian genomes.</title>
        <authorList>
            <person name="Simakov O."/>
            <person name="Marletaz F."/>
            <person name="Cho S.J."/>
            <person name="Edsinger-Gonzales E."/>
            <person name="Havlak P."/>
            <person name="Hellsten U."/>
            <person name="Kuo D.H."/>
            <person name="Larsson T."/>
            <person name="Lv J."/>
            <person name="Arendt D."/>
            <person name="Savage R."/>
            <person name="Osoegawa K."/>
            <person name="de Jong P."/>
            <person name="Grimwood J."/>
            <person name="Chapman J.A."/>
            <person name="Shapiro H."/>
            <person name="Aerts A."/>
            <person name="Otillar R.P."/>
            <person name="Terry A.Y."/>
            <person name="Boore J.L."/>
            <person name="Grigoriev I.V."/>
            <person name="Lindberg D.R."/>
            <person name="Seaver E.C."/>
            <person name="Weisblat D.A."/>
            <person name="Putnam N.H."/>
            <person name="Rokhsar D.S."/>
        </authorList>
    </citation>
    <scope>NUCLEOTIDE SEQUENCE</scope>
</reference>
<dbReference type="HOGENOM" id="CLU_1779477_0_0_1"/>
<dbReference type="PANTHER" id="PTHR37445">
    <property type="entry name" value="PROTEIN CBG24663"/>
    <property type="match status" value="1"/>
</dbReference>
<protein>
    <recommendedName>
        <fullName evidence="4">Zinc finger PHD-type domain-containing protein</fullName>
    </recommendedName>
</protein>
<dbReference type="InParanoid" id="T1EXJ0"/>
<dbReference type="AlphaFoldDB" id="T1EXJ0"/>
<dbReference type="EnsemblMetazoa" id="HelroT165980">
    <property type="protein sequence ID" value="HelroP165980"/>
    <property type="gene ID" value="HelroG165980"/>
</dbReference>